<dbReference type="AlphaFoldDB" id="A0A7W3IQE3"/>
<evidence type="ECO:0000313" key="2">
    <source>
        <dbReference type="Proteomes" id="UP000523079"/>
    </source>
</evidence>
<accession>A0A7W3IQE3</accession>
<organism evidence="1 2">
    <name type="scientific">Microlunatus kandeliicorticis</name>
    <dbReference type="NCBI Taxonomy" id="1759536"/>
    <lineage>
        <taxon>Bacteria</taxon>
        <taxon>Bacillati</taxon>
        <taxon>Actinomycetota</taxon>
        <taxon>Actinomycetes</taxon>
        <taxon>Propionibacteriales</taxon>
        <taxon>Propionibacteriaceae</taxon>
        <taxon>Microlunatus</taxon>
    </lineage>
</organism>
<sequence length="131" mass="14236">MSARRPDATMMIMIPSDWLPHRRESDDELVGYLAPVGDDFLPLTVFGYPLGVAADYLDAAALLEAEGMACLAEYWWFEPAAVGRGGDGYRVRIHEATPDRLTVVVDDFGVGADLGTRVDLPVPVTAGLTRL</sequence>
<protein>
    <submittedName>
        <fullName evidence="1">Uncharacterized protein</fullName>
    </submittedName>
</protein>
<dbReference type="RefSeq" id="WP_182558843.1">
    <property type="nucleotide sequence ID" value="NZ_JACGWT010000001.1"/>
</dbReference>
<name>A0A7W3IQE3_9ACTN</name>
<keyword evidence="2" id="KW-1185">Reference proteome</keyword>
<reference evidence="1 2" key="1">
    <citation type="submission" date="2020-07" db="EMBL/GenBank/DDBJ databases">
        <title>Sequencing the genomes of 1000 actinobacteria strains.</title>
        <authorList>
            <person name="Klenk H.-P."/>
        </authorList>
    </citation>
    <scope>NUCLEOTIDE SEQUENCE [LARGE SCALE GENOMIC DNA]</scope>
    <source>
        <strain evidence="1 2">DSM 100723</strain>
    </source>
</reference>
<dbReference type="EMBL" id="JACGWT010000001">
    <property type="protein sequence ID" value="MBA8793327.1"/>
    <property type="molecule type" value="Genomic_DNA"/>
</dbReference>
<dbReference type="Proteomes" id="UP000523079">
    <property type="component" value="Unassembled WGS sequence"/>
</dbReference>
<comment type="caution">
    <text evidence="1">The sequence shown here is derived from an EMBL/GenBank/DDBJ whole genome shotgun (WGS) entry which is preliminary data.</text>
</comment>
<evidence type="ECO:0000313" key="1">
    <source>
        <dbReference type="EMBL" id="MBA8793327.1"/>
    </source>
</evidence>
<proteinExistence type="predicted"/>
<gene>
    <name evidence="1" type="ORF">FHX74_000921</name>
</gene>